<evidence type="ECO:0000256" key="4">
    <source>
        <dbReference type="ARBA" id="ARBA00048073"/>
    </source>
</evidence>
<protein>
    <recommendedName>
        <fullName evidence="2">glutathione-specific gamma-glutamylcyclotransferase</fullName>
        <ecNumber evidence="2">4.3.2.7</ecNumber>
    </recommendedName>
</protein>
<dbReference type="OrthoDB" id="1933483at2759"/>
<reference evidence="5" key="1">
    <citation type="submission" date="2019-08" db="EMBL/GenBank/DDBJ databases">
        <title>The genome of the North American firefly Photinus pyralis.</title>
        <authorList>
            <consortium name="Photinus pyralis genome working group"/>
            <person name="Fallon T.R."/>
            <person name="Sander Lower S.E."/>
            <person name="Weng J.-K."/>
        </authorList>
    </citation>
    <scope>NUCLEOTIDE SEQUENCE</scope>
    <source>
        <strain evidence="5">TRF0915ILg1</strain>
        <tissue evidence="5">Whole body</tissue>
    </source>
</reference>
<dbReference type="PANTHER" id="PTHR12192">
    <property type="entry name" value="CATION TRANSPORT PROTEIN CHAC-RELATED"/>
    <property type="match status" value="1"/>
</dbReference>
<dbReference type="PANTHER" id="PTHR12192:SF26">
    <property type="entry name" value="GLUTATHIONE-SPECIFIC GAMMA-GLUTAMYLCYCLOTRANSFERASE 1"/>
    <property type="match status" value="1"/>
</dbReference>
<evidence type="ECO:0000313" key="5">
    <source>
        <dbReference type="EMBL" id="KAF2884873.1"/>
    </source>
</evidence>
<dbReference type="InterPro" id="IPR036568">
    <property type="entry name" value="GGCT-like_sf"/>
</dbReference>
<comment type="caution">
    <text evidence="5">The sequence shown here is derived from an EMBL/GenBank/DDBJ whole genome shotgun (WGS) entry which is preliminary data.</text>
</comment>
<keyword evidence="6" id="KW-1185">Reference proteome</keyword>
<accession>A0A8K0CCQ4</accession>
<gene>
    <name evidence="5" type="ORF">ILUMI_21292</name>
</gene>
<evidence type="ECO:0000256" key="3">
    <source>
        <dbReference type="ARBA" id="ARBA00023239"/>
    </source>
</evidence>
<organism evidence="5 6">
    <name type="scientific">Ignelater luminosus</name>
    <name type="common">Cucubano</name>
    <name type="synonym">Pyrophorus luminosus</name>
    <dbReference type="NCBI Taxonomy" id="2038154"/>
    <lineage>
        <taxon>Eukaryota</taxon>
        <taxon>Metazoa</taxon>
        <taxon>Ecdysozoa</taxon>
        <taxon>Arthropoda</taxon>
        <taxon>Hexapoda</taxon>
        <taxon>Insecta</taxon>
        <taxon>Pterygota</taxon>
        <taxon>Neoptera</taxon>
        <taxon>Endopterygota</taxon>
        <taxon>Coleoptera</taxon>
        <taxon>Polyphaga</taxon>
        <taxon>Elateriformia</taxon>
        <taxon>Elateroidea</taxon>
        <taxon>Elateridae</taxon>
        <taxon>Agrypninae</taxon>
        <taxon>Pyrophorini</taxon>
        <taxon>Ignelater</taxon>
    </lineage>
</organism>
<dbReference type="InterPro" id="IPR006840">
    <property type="entry name" value="ChaC"/>
</dbReference>
<comment type="similarity">
    <text evidence="1">Belongs to the gamma-glutamylcyclotransferase family. ChaC subfamily.</text>
</comment>
<dbReference type="CDD" id="cd06661">
    <property type="entry name" value="GGCT_like"/>
    <property type="match status" value="1"/>
</dbReference>
<dbReference type="EC" id="4.3.2.7" evidence="2"/>
<evidence type="ECO:0000256" key="2">
    <source>
        <dbReference type="ARBA" id="ARBA00012344"/>
    </source>
</evidence>
<comment type="catalytic activity">
    <reaction evidence="4">
        <text>glutathione = L-cysteinylglycine + 5-oxo-L-proline</text>
        <dbReference type="Rhea" id="RHEA:47724"/>
        <dbReference type="ChEBI" id="CHEBI:57925"/>
        <dbReference type="ChEBI" id="CHEBI:58402"/>
        <dbReference type="ChEBI" id="CHEBI:61694"/>
        <dbReference type="EC" id="4.3.2.7"/>
    </reaction>
</comment>
<dbReference type="Proteomes" id="UP000801492">
    <property type="component" value="Unassembled WGS sequence"/>
</dbReference>
<dbReference type="Pfam" id="PF04752">
    <property type="entry name" value="ChaC"/>
    <property type="match status" value="1"/>
</dbReference>
<proteinExistence type="inferred from homology"/>
<evidence type="ECO:0000256" key="1">
    <source>
        <dbReference type="ARBA" id="ARBA00009662"/>
    </source>
</evidence>
<dbReference type="AlphaFoldDB" id="A0A8K0CCQ4"/>
<dbReference type="GO" id="GO:0006751">
    <property type="term" value="P:glutathione catabolic process"/>
    <property type="evidence" value="ECO:0007669"/>
    <property type="project" value="InterPro"/>
</dbReference>
<keyword evidence="3" id="KW-0456">Lyase</keyword>
<dbReference type="InterPro" id="IPR013024">
    <property type="entry name" value="GGCT-like"/>
</dbReference>
<dbReference type="GO" id="GO:0061928">
    <property type="term" value="F:glutathione specific gamma-glutamylcyclotransferase activity"/>
    <property type="evidence" value="ECO:0007669"/>
    <property type="project" value="UniProtKB-EC"/>
</dbReference>
<evidence type="ECO:0000313" key="6">
    <source>
        <dbReference type="Proteomes" id="UP000801492"/>
    </source>
</evidence>
<dbReference type="GO" id="GO:0005737">
    <property type="term" value="C:cytoplasm"/>
    <property type="evidence" value="ECO:0007669"/>
    <property type="project" value="TreeGrafter"/>
</dbReference>
<dbReference type="EMBL" id="VTPC01090050">
    <property type="protein sequence ID" value="KAF2884873.1"/>
    <property type="molecule type" value="Genomic_DNA"/>
</dbReference>
<sequence length="252" mass="28435">MEQAVGLVVELQEVVNVNETKSLWVFGYGSLCWNPGFEFEKAVTGYILGYSRKFWQGNSTHRGTEQKPGRVATLVKDSESLVHGVAFQITGDAALNYLAERECRLGGYVAEFTTFYPSSSGVPFTTVLYIATSKNDLWLGDAPLSEIANQISDCSGLSGHNVEYLLRLANFMRHHFPEANDDHLFALEQLVKIRIKDRKMCLKTLMGDDRKSITFVRRGSQLLIPAEEPEERIDSFQFTTRVPEKTLRCLNI</sequence>
<dbReference type="SUPFAM" id="SSF110857">
    <property type="entry name" value="Gamma-glutamyl cyclotransferase-like"/>
    <property type="match status" value="1"/>
</dbReference>
<dbReference type="Gene3D" id="3.10.490.10">
    <property type="entry name" value="Gamma-glutamyl cyclotransferase-like"/>
    <property type="match status" value="1"/>
</dbReference>
<name>A0A8K0CCQ4_IGNLU</name>